<evidence type="ECO:0008006" key="4">
    <source>
        <dbReference type="Google" id="ProtNLM"/>
    </source>
</evidence>
<dbReference type="EMBL" id="CP022684">
    <property type="protein sequence ID" value="AUM12455.1"/>
    <property type="molecule type" value="Genomic_DNA"/>
</dbReference>
<protein>
    <recommendedName>
        <fullName evidence="4">ABC transporter permease</fullName>
    </recommendedName>
</protein>
<feature type="transmembrane region" description="Helical" evidence="1">
    <location>
        <begin position="105"/>
        <end position="131"/>
    </location>
</feature>
<keyword evidence="1" id="KW-0472">Membrane</keyword>
<dbReference type="PANTHER" id="PTHR43471">
    <property type="entry name" value="ABC TRANSPORTER PERMEASE"/>
    <property type="match status" value="1"/>
</dbReference>
<keyword evidence="1" id="KW-1133">Transmembrane helix</keyword>
<name>A0A2K9LLU5_9GAMM</name>
<evidence type="ECO:0000313" key="3">
    <source>
        <dbReference type="Proteomes" id="UP000235116"/>
    </source>
</evidence>
<dbReference type="RefSeq" id="WP_101893823.1">
    <property type="nucleotide sequence ID" value="NZ_CP022684.1"/>
</dbReference>
<feature type="transmembrane region" description="Helical" evidence="1">
    <location>
        <begin position="179"/>
        <end position="199"/>
    </location>
</feature>
<organism evidence="2 3">
    <name type="scientific">Ketobacter alkanivorans</name>
    <dbReference type="NCBI Taxonomy" id="1917421"/>
    <lineage>
        <taxon>Bacteria</taxon>
        <taxon>Pseudomonadati</taxon>
        <taxon>Pseudomonadota</taxon>
        <taxon>Gammaproteobacteria</taxon>
        <taxon>Pseudomonadales</taxon>
        <taxon>Ketobacteraceae</taxon>
        <taxon>Ketobacter</taxon>
    </lineage>
</organism>
<dbReference type="Pfam" id="PF12679">
    <property type="entry name" value="ABC2_membrane_2"/>
    <property type="match status" value="1"/>
</dbReference>
<gene>
    <name evidence="2" type="ORF">Kalk_08490</name>
</gene>
<dbReference type="GO" id="GO:0005886">
    <property type="term" value="C:plasma membrane"/>
    <property type="evidence" value="ECO:0007669"/>
    <property type="project" value="UniProtKB-SubCell"/>
</dbReference>
<dbReference type="OrthoDB" id="9805862at2"/>
<proteinExistence type="predicted"/>
<sequence length="274" mass="29185">MNAVLTIAHKELKDGVRNRWIVAITLVFALLSVGISWFGAAGAGVVGFTSLPNTIVSLASLAVFLIPLIALLMAYDAIVGEDEDGTLLLLLTYPLSKGQLLLGKLLGHGTIMGLSTLLGFGASAITIILFADNVDTNAVVQAFSSFVASATILGCVFLAFAYCISAWVSEKSRAAGGALLFWFLFVLIFDLALLGILVATEGQFHPDLFPFLLLLNPTDVFRLINLIGFEGEGQGILIVARDLSYGSGVLYCALIAWLLLPLGTAYLLFSRRPL</sequence>
<reference evidence="3" key="1">
    <citation type="submission" date="2017-08" db="EMBL/GenBank/DDBJ databases">
        <title>Direct submision.</title>
        <authorList>
            <person name="Kim S.-J."/>
            <person name="Rhee S.-K."/>
        </authorList>
    </citation>
    <scope>NUCLEOTIDE SEQUENCE [LARGE SCALE GENOMIC DNA]</scope>
    <source>
        <strain evidence="3">GI5</strain>
    </source>
</reference>
<evidence type="ECO:0000313" key="2">
    <source>
        <dbReference type="EMBL" id="AUM12455.1"/>
    </source>
</evidence>
<feature type="transmembrane region" description="Helical" evidence="1">
    <location>
        <begin position="20"/>
        <end position="48"/>
    </location>
</feature>
<keyword evidence="1" id="KW-0812">Transmembrane</keyword>
<dbReference type="AlphaFoldDB" id="A0A2K9LLU5"/>
<dbReference type="Proteomes" id="UP000235116">
    <property type="component" value="Chromosome"/>
</dbReference>
<accession>A0A2K9LLU5</accession>
<keyword evidence="3" id="KW-1185">Reference proteome</keyword>
<feature type="transmembrane region" description="Helical" evidence="1">
    <location>
        <begin position="54"/>
        <end position="75"/>
    </location>
</feature>
<dbReference type="PANTHER" id="PTHR43471:SF1">
    <property type="entry name" value="ABC TRANSPORTER PERMEASE PROTEIN NOSY-RELATED"/>
    <property type="match status" value="1"/>
</dbReference>
<feature type="transmembrane region" description="Helical" evidence="1">
    <location>
        <begin position="248"/>
        <end position="269"/>
    </location>
</feature>
<dbReference type="GO" id="GO:0140359">
    <property type="term" value="F:ABC-type transporter activity"/>
    <property type="evidence" value="ECO:0007669"/>
    <property type="project" value="InterPro"/>
</dbReference>
<dbReference type="KEGG" id="kak:Kalk_08490"/>
<evidence type="ECO:0000256" key="1">
    <source>
        <dbReference type="SAM" id="Phobius"/>
    </source>
</evidence>
<feature type="transmembrane region" description="Helical" evidence="1">
    <location>
        <begin position="143"/>
        <end position="167"/>
    </location>
</feature>